<comment type="subcellular location">
    <subcellularLocation>
        <location evidence="1">Cell membrane</location>
        <topology evidence="1">Multi-pass membrane protein</topology>
    </subcellularLocation>
</comment>
<keyword evidence="2" id="KW-1003">Cell membrane</keyword>
<keyword evidence="4 6" id="KW-1133">Transmembrane helix</keyword>
<evidence type="ECO:0000256" key="4">
    <source>
        <dbReference type="ARBA" id="ARBA00022989"/>
    </source>
</evidence>
<feature type="transmembrane region" description="Helical" evidence="6">
    <location>
        <begin position="297"/>
        <end position="321"/>
    </location>
</feature>
<comment type="caution">
    <text evidence="8">The sequence shown here is derived from an EMBL/GenBank/DDBJ whole genome shotgun (WGS) entry which is preliminary data.</text>
</comment>
<dbReference type="Proteomes" id="UP000297643">
    <property type="component" value="Unassembled WGS sequence"/>
</dbReference>
<feature type="transmembrane region" description="Helical" evidence="6">
    <location>
        <begin position="476"/>
        <end position="498"/>
    </location>
</feature>
<keyword evidence="9" id="KW-1185">Reference proteome</keyword>
<feature type="transmembrane region" description="Helical" evidence="6">
    <location>
        <begin position="152"/>
        <end position="169"/>
    </location>
</feature>
<dbReference type="InterPro" id="IPR008457">
    <property type="entry name" value="Cu-R_CopD_dom"/>
</dbReference>
<name>A0A4R8W922_9MICO</name>
<accession>A0A4R8W922</accession>
<dbReference type="Pfam" id="PF09678">
    <property type="entry name" value="Caa3_CtaG"/>
    <property type="match status" value="1"/>
</dbReference>
<evidence type="ECO:0000256" key="6">
    <source>
        <dbReference type="SAM" id="Phobius"/>
    </source>
</evidence>
<evidence type="ECO:0000256" key="5">
    <source>
        <dbReference type="ARBA" id="ARBA00023136"/>
    </source>
</evidence>
<evidence type="ECO:0000313" key="9">
    <source>
        <dbReference type="Proteomes" id="UP000297643"/>
    </source>
</evidence>
<dbReference type="InterPro" id="IPR019108">
    <property type="entry name" value="Caa3_assmbl_CtaG-rel"/>
</dbReference>
<feature type="transmembrane region" description="Helical" evidence="6">
    <location>
        <begin position="79"/>
        <end position="100"/>
    </location>
</feature>
<proteinExistence type="predicted"/>
<dbReference type="AlphaFoldDB" id="A0A4R8W922"/>
<dbReference type="PANTHER" id="PTHR34820">
    <property type="entry name" value="INNER MEMBRANE PROTEIN YEBZ"/>
    <property type="match status" value="1"/>
</dbReference>
<feature type="transmembrane region" description="Helical" evidence="6">
    <location>
        <begin position="398"/>
        <end position="420"/>
    </location>
</feature>
<evidence type="ECO:0000256" key="1">
    <source>
        <dbReference type="ARBA" id="ARBA00004651"/>
    </source>
</evidence>
<feature type="transmembrane region" description="Helical" evidence="6">
    <location>
        <begin position="518"/>
        <end position="536"/>
    </location>
</feature>
<keyword evidence="5 6" id="KW-0472">Membrane</keyword>
<feature type="transmembrane region" description="Helical" evidence="6">
    <location>
        <begin position="181"/>
        <end position="206"/>
    </location>
</feature>
<dbReference type="EMBL" id="SOFM01000030">
    <property type="protein sequence ID" value="TFC02875.1"/>
    <property type="molecule type" value="Genomic_DNA"/>
</dbReference>
<evidence type="ECO:0000313" key="8">
    <source>
        <dbReference type="EMBL" id="TFC02875.1"/>
    </source>
</evidence>
<gene>
    <name evidence="8" type="ORF">E3O32_11065</name>
</gene>
<dbReference type="GO" id="GO:0005886">
    <property type="term" value="C:plasma membrane"/>
    <property type="evidence" value="ECO:0007669"/>
    <property type="project" value="UniProtKB-SubCell"/>
</dbReference>
<feature type="domain" description="Copper resistance protein D" evidence="7">
    <location>
        <begin position="218"/>
        <end position="320"/>
    </location>
</feature>
<evidence type="ECO:0000256" key="2">
    <source>
        <dbReference type="ARBA" id="ARBA00022475"/>
    </source>
</evidence>
<organism evidence="8 9">
    <name type="scientific">Cryobacterium mannosilyticum</name>
    <dbReference type="NCBI Taxonomy" id="1259190"/>
    <lineage>
        <taxon>Bacteria</taxon>
        <taxon>Bacillati</taxon>
        <taxon>Actinomycetota</taxon>
        <taxon>Actinomycetes</taxon>
        <taxon>Micrococcales</taxon>
        <taxon>Microbacteriaceae</taxon>
        <taxon>Cryobacterium</taxon>
    </lineage>
</organism>
<feature type="transmembrane region" description="Helical" evidence="6">
    <location>
        <begin position="129"/>
        <end position="147"/>
    </location>
</feature>
<feature type="transmembrane region" description="Helical" evidence="6">
    <location>
        <begin position="548"/>
        <end position="577"/>
    </location>
</feature>
<sequence>MSGPAVLLIAAVLSALVALAYGGGATGQLLADPGPVVRWGLPLAKLLVNLGAAGTIGALVLTCFALSPREPEFNTAIDFAAASAALLTVAAALTGFLTFLQVTNVPLSFDDRFSATAGQFFSEIELGQAWLGTTLIAAGVTVLCFAVRNQTALVFVAALAVGALVPMALQGHAAGAEGHDVAITALGLHLVFAAVWLGGLLTIVVLRKHLVGSRIGVVIGRYSSLAMVCFIVVAATGYVSAELRIGTWERLLTGYGILVLVKVIALIALGGFGVLQRRFLVARMQRSAQPGDDRSRTWFWWLVVAELGFMGLASGVAAALARTATPVAQIVATSVPTATPAQILTGEVLPPELTFGRYFTEWRFDLAWVLFCAFGIFFYLAGVARLRRRGDKWPVYRTVLWVIGMLILFYITNGGANLYASYLFSSHMLMHMALTMLVPVFLVPGAPVTLAARAIRKRQDGSRGPREWILLAVHSRYAGILANPLVAAGLWAGSLWVFYYSSLFSWATTDHIGHEWMVVHFLITGYLFVQSLIGIDPVPYRLPYAGRLLLLLGTMAFHAFFGVTLMTGTGLLLADWYGAMGRDWGLSGIADQQMGGGIAWSVGEIPTIALAIAVAIQWSRSDEKESRRTDRNADRTGEAELKRYNDQLAALASRDRLG</sequence>
<feature type="transmembrane region" description="Helical" evidence="6">
    <location>
        <begin position="597"/>
        <end position="618"/>
    </location>
</feature>
<protein>
    <submittedName>
        <fullName evidence="8">Copper transporter</fullName>
    </submittedName>
</protein>
<keyword evidence="3 6" id="KW-0812">Transmembrane</keyword>
<evidence type="ECO:0000256" key="3">
    <source>
        <dbReference type="ARBA" id="ARBA00022692"/>
    </source>
</evidence>
<dbReference type="GO" id="GO:0006825">
    <property type="term" value="P:copper ion transport"/>
    <property type="evidence" value="ECO:0007669"/>
    <property type="project" value="InterPro"/>
</dbReference>
<evidence type="ECO:0000259" key="7">
    <source>
        <dbReference type="Pfam" id="PF05425"/>
    </source>
</evidence>
<dbReference type="PANTHER" id="PTHR34820:SF4">
    <property type="entry name" value="INNER MEMBRANE PROTEIN YEBZ"/>
    <property type="match status" value="1"/>
</dbReference>
<feature type="transmembrane region" description="Helical" evidence="6">
    <location>
        <begin position="366"/>
        <end position="386"/>
    </location>
</feature>
<reference evidence="8 9" key="1">
    <citation type="submission" date="2019-03" db="EMBL/GenBank/DDBJ databases">
        <title>Genomics of glacier-inhabiting Cryobacterium strains.</title>
        <authorList>
            <person name="Liu Q."/>
            <person name="Xin Y.-H."/>
        </authorList>
    </citation>
    <scope>NUCLEOTIDE SEQUENCE [LARGE SCALE GENOMIC DNA]</scope>
    <source>
        <strain evidence="8 9">RHLT2-21</strain>
    </source>
</reference>
<dbReference type="Pfam" id="PF05425">
    <property type="entry name" value="CopD"/>
    <property type="match status" value="1"/>
</dbReference>
<feature type="transmembrane region" description="Helical" evidence="6">
    <location>
        <begin position="46"/>
        <end position="67"/>
    </location>
</feature>
<dbReference type="InterPro" id="IPR032694">
    <property type="entry name" value="CopC/D"/>
</dbReference>
<feature type="transmembrane region" description="Helical" evidence="6">
    <location>
        <begin position="218"/>
        <end position="240"/>
    </location>
</feature>
<feature type="transmembrane region" description="Helical" evidence="6">
    <location>
        <begin position="252"/>
        <end position="276"/>
    </location>
</feature>
<feature type="transmembrane region" description="Helical" evidence="6">
    <location>
        <begin position="432"/>
        <end position="455"/>
    </location>
</feature>